<evidence type="ECO:0000256" key="1">
    <source>
        <dbReference type="SAM" id="MobiDB-lite"/>
    </source>
</evidence>
<feature type="compositionally biased region" description="Pro residues" evidence="1">
    <location>
        <begin position="1"/>
        <end position="14"/>
    </location>
</feature>
<evidence type="ECO:0000313" key="2">
    <source>
        <dbReference type="EMBL" id="VAI22652.1"/>
    </source>
</evidence>
<dbReference type="Proteomes" id="UP000324705">
    <property type="component" value="Chromosome 5A"/>
</dbReference>
<keyword evidence="3" id="KW-1185">Reference proteome</keyword>
<dbReference type="Gramene" id="TRITD5Av1G211520.1">
    <property type="protein sequence ID" value="TRITD5Av1G211520.1"/>
    <property type="gene ID" value="TRITD5Av1G211520"/>
</dbReference>
<dbReference type="EMBL" id="LT934119">
    <property type="protein sequence ID" value="VAI22652.1"/>
    <property type="molecule type" value="Genomic_DNA"/>
</dbReference>
<name>A0A9R0U1F3_TRITD</name>
<proteinExistence type="predicted"/>
<organism evidence="2 3">
    <name type="scientific">Triticum turgidum subsp. durum</name>
    <name type="common">Durum wheat</name>
    <name type="synonym">Triticum durum</name>
    <dbReference type="NCBI Taxonomy" id="4567"/>
    <lineage>
        <taxon>Eukaryota</taxon>
        <taxon>Viridiplantae</taxon>
        <taxon>Streptophyta</taxon>
        <taxon>Embryophyta</taxon>
        <taxon>Tracheophyta</taxon>
        <taxon>Spermatophyta</taxon>
        <taxon>Magnoliopsida</taxon>
        <taxon>Liliopsida</taxon>
        <taxon>Poales</taxon>
        <taxon>Poaceae</taxon>
        <taxon>BOP clade</taxon>
        <taxon>Pooideae</taxon>
        <taxon>Triticodae</taxon>
        <taxon>Triticeae</taxon>
        <taxon>Triticinae</taxon>
        <taxon>Triticum</taxon>
    </lineage>
</organism>
<feature type="compositionally biased region" description="Basic and acidic residues" evidence="1">
    <location>
        <begin position="49"/>
        <end position="76"/>
    </location>
</feature>
<reference evidence="2 3" key="1">
    <citation type="submission" date="2017-09" db="EMBL/GenBank/DDBJ databases">
        <authorList>
            <consortium name="International Durum Wheat Genome Sequencing Consortium (IDWGSC)"/>
            <person name="Milanesi L."/>
        </authorList>
    </citation>
    <scope>NUCLEOTIDE SEQUENCE [LARGE SCALE GENOMIC DNA]</scope>
    <source>
        <strain evidence="3">cv. Svevo</strain>
    </source>
</reference>
<dbReference type="AlphaFoldDB" id="A0A9R0U1F3"/>
<protein>
    <submittedName>
        <fullName evidence="2">Uncharacterized protein</fullName>
    </submittedName>
</protein>
<accession>A0A9R0U1F3</accession>
<feature type="region of interest" description="Disordered" evidence="1">
    <location>
        <begin position="1"/>
        <end position="93"/>
    </location>
</feature>
<feature type="region of interest" description="Disordered" evidence="1">
    <location>
        <begin position="117"/>
        <end position="142"/>
    </location>
</feature>
<feature type="compositionally biased region" description="Basic residues" evidence="1">
    <location>
        <begin position="117"/>
        <end position="133"/>
    </location>
</feature>
<evidence type="ECO:0000313" key="3">
    <source>
        <dbReference type="Proteomes" id="UP000324705"/>
    </source>
</evidence>
<sequence length="192" mass="21118">MPRAPPAPPAPPRTASPRDVDRLLPLPIPSPPHPRLSSPFTAPLVATSREAKDGRVRRSRADLRRQDSPDPRDARSGDAPVAGRRPGRPTTEIATPCTIILPQLILPRCVLPGRARARRSTRATRPSGRRCTRRPLCSSTSTSDTRVFLCPPHATRGNRVPVSLDDFYFLLRITSLHSFMMSNYCICGASCQ</sequence>
<gene>
    <name evidence="2" type="ORF">TRITD_5Av1G211520</name>
</gene>